<proteinExistence type="predicted"/>
<keyword evidence="1" id="KW-0812">Transmembrane</keyword>
<organism evidence="2">
    <name type="scientific">freshwater metagenome</name>
    <dbReference type="NCBI Taxonomy" id="449393"/>
    <lineage>
        <taxon>unclassified sequences</taxon>
        <taxon>metagenomes</taxon>
        <taxon>ecological metagenomes</taxon>
    </lineage>
</organism>
<feature type="transmembrane region" description="Helical" evidence="1">
    <location>
        <begin position="187"/>
        <end position="207"/>
    </location>
</feature>
<evidence type="ECO:0000256" key="1">
    <source>
        <dbReference type="SAM" id="Phobius"/>
    </source>
</evidence>
<dbReference type="EMBL" id="CAFBRV010000026">
    <property type="protein sequence ID" value="CAB5109362.1"/>
    <property type="molecule type" value="Genomic_DNA"/>
</dbReference>
<protein>
    <submittedName>
        <fullName evidence="2">Unannotated protein</fullName>
    </submittedName>
</protein>
<keyword evidence="1" id="KW-1133">Transmembrane helix</keyword>
<dbReference type="AlphaFoldDB" id="A0A6J7VSB9"/>
<dbReference type="Pfam" id="PF19516">
    <property type="entry name" value="DUF6049"/>
    <property type="match status" value="1"/>
</dbReference>
<sequence>MGRAVRSEPNQRWSTGTAKLSSDLSRNYGDARKALTRLSRVVASPDLEKLRMSLGRLLSPSLDFENRTALSLNARAAVDAEVQKLRIVPGKYQLTTEAASLPVTVINDFPVEVTVNVRMAAGNARIIVDSFTGVILPPLSKLQLELNAFVIAPGQTVVLGQITDAAGNSVVPPTTLALNATVIDPRVTWFTTGAAILLLLAAVAQSVRRIRKGRQSEI</sequence>
<name>A0A6J7VSB9_9ZZZZ</name>
<reference evidence="2" key="1">
    <citation type="submission" date="2020-05" db="EMBL/GenBank/DDBJ databases">
        <authorList>
            <person name="Chiriac C."/>
            <person name="Salcher M."/>
            <person name="Ghai R."/>
            <person name="Kavagutti S V."/>
        </authorList>
    </citation>
    <scope>NUCLEOTIDE SEQUENCE</scope>
</reference>
<gene>
    <name evidence="2" type="ORF">UFOPK4410_00436</name>
</gene>
<evidence type="ECO:0000313" key="2">
    <source>
        <dbReference type="EMBL" id="CAB5109362.1"/>
    </source>
</evidence>
<dbReference type="InterPro" id="IPR046112">
    <property type="entry name" value="DUF6049"/>
</dbReference>
<accession>A0A6J7VSB9</accession>
<keyword evidence="1" id="KW-0472">Membrane</keyword>